<organism evidence="1">
    <name type="scientific">hydrothermal vent metagenome</name>
    <dbReference type="NCBI Taxonomy" id="652676"/>
    <lineage>
        <taxon>unclassified sequences</taxon>
        <taxon>metagenomes</taxon>
        <taxon>ecological metagenomes</taxon>
    </lineage>
</organism>
<gene>
    <name evidence="1" type="ORF">MNBD_NITROSPINAE02-1551</name>
</gene>
<dbReference type="AlphaFoldDB" id="A0A3B1BQL7"/>
<proteinExistence type="predicted"/>
<sequence length="101" mass="11334">MPILEICDRCGCVIKDGEVRFKIRILAGADDGGMEAEAITDCEIENLISELETIDSFELESQIFEERVYVLCSACKTDFLKQPFGFSPDGPLGRDNIRVFH</sequence>
<name>A0A3B1BQL7_9ZZZZ</name>
<accession>A0A3B1BQL7</accession>
<dbReference type="EMBL" id="UOGE01000017">
    <property type="protein sequence ID" value="VAX16851.1"/>
    <property type="molecule type" value="Genomic_DNA"/>
</dbReference>
<evidence type="ECO:0000313" key="1">
    <source>
        <dbReference type="EMBL" id="VAX16851.1"/>
    </source>
</evidence>
<reference evidence="1" key="1">
    <citation type="submission" date="2018-06" db="EMBL/GenBank/DDBJ databases">
        <authorList>
            <person name="Zhirakovskaya E."/>
        </authorList>
    </citation>
    <scope>NUCLEOTIDE SEQUENCE</scope>
</reference>
<protein>
    <submittedName>
        <fullName evidence="1">Uncharacterized protein</fullName>
    </submittedName>
</protein>